<proteinExistence type="predicted"/>
<dbReference type="InterPro" id="IPR036291">
    <property type="entry name" value="NAD(P)-bd_dom_sf"/>
</dbReference>
<evidence type="ECO:0000256" key="9">
    <source>
        <dbReference type="ARBA" id="ARBA00023295"/>
    </source>
</evidence>
<feature type="site" description="Interaction with DNA" evidence="12">
    <location>
        <position position="1203"/>
    </location>
</feature>
<keyword evidence="7" id="KW-0106">Calcium</keyword>
<comment type="cofactor">
    <cofactor evidence="2">
        <name>Ca(2+)</name>
        <dbReference type="ChEBI" id="CHEBI:29108"/>
    </cofactor>
</comment>
<feature type="region of interest" description="Disordered" evidence="13">
    <location>
        <begin position="624"/>
        <end position="649"/>
    </location>
</feature>
<evidence type="ECO:0000256" key="4">
    <source>
        <dbReference type="ARBA" id="ARBA00012595"/>
    </source>
</evidence>
<protein>
    <recommendedName>
        <fullName evidence="4">alpha-amylase</fullName>
        <ecNumber evidence="4">3.2.1.1</ecNumber>
    </recommendedName>
</protein>
<dbReference type="GO" id="GO:0005983">
    <property type="term" value="P:starch catabolic process"/>
    <property type="evidence" value="ECO:0007669"/>
    <property type="project" value="UniProtKB-ARBA"/>
</dbReference>
<dbReference type="STRING" id="65489.A0A0D3FVF6"/>
<dbReference type="InterPro" id="IPR014905">
    <property type="entry name" value="HIRAN"/>
</dbReference>
<evidence type="ECO:0000256" key="8">
    <source>
        <dbReference type="ARBA" id="ARBA00023277"/>
    </source>
</evidence>
<dbReference type="eggNOG" id="KOG0471">
    <property type="taxonomic scope" value="Eukaryota"/>
</dbReference>
<evidence type="ECO:0000256" key="2">
    <source>
        <dbReference type="ARBA" id="ARBA00001913"/>
    </source>
</evidence>
<dbReference type="Gene3D" id="3.30.70.2330">
    <property type="match status" value="1"/>
</dbReference>
<evidence type="ECO:0000256" key="6">
    <source>
        <dbReference type="ARBA" id="ARBA00022801"/>
    </source>
</evidence>
<dbReference type="GO" id="GO:0016818">
    <property type="term" value="F:hydrolase activity, acting on acid anhydrides, in phosphorus-containing anhydrides"/>
    <property type="evidence" value="ECO:0007669"/>
    <property type="project" value="InterPro"/>
</dbReference>
<dbReference type="GO" id="GO:0008270">
    <property type="term" value="F:zinc ion binding"/>
    <property type="evidence" value="ECO:0007669"/>
    <property type="project" value="InterPro"/>
</dbReference>
<feature type="active site" description="Proton donor/acceptor" evidence="10">
    <location>
        <position position="1175"/>
    </location>
</feature>
<dbReference type="CDD" id="cd11314">
    <property type="entry name" value="AmyAc_arch_bac_plant_AmyA"/>
    <property type="match status" value="1"/>
</dbReference>
<keyword evidence="17" id="KW-1185">Reference proteome</keyword>
<dbReference type="Gene3D" id="2.60.40.1180">
    <property type="entry name" value="Golgi alpha-mannosidase II"/>
    <property type="match status" value="1"/>
</dbReference>
<dbReference type="PaxDb" id="65489-OBART04G11380.1"/>
<dbReference type="Gene3D" id="3.30.870.10">
    <property type="entry name" value="Endonuclease Chain A"/>
    <property type="match status" value="2"/>
</dbReference>
<keyword evidence="5" id="KW-0479">Metal-binding</keyword>
<evidence type="ECO:0000256" key="10">
    <source>
        <dbReference type="PIRSR" id="PIRSR610347-1"/>
    </source>
</evidence>
<dbReference type="FunFam" id="3.40.50.720:FF:000349">
    <property type="entry name" value="Uncharacterized protein At1g32220, chloroplastic"/>
    <property type="match status" value="1"/>
</dbReference>
<feature type="binding site" evidence="11">
    <location>
        <position position="1177"/>
    </location>
    <ligand>
        <name>substrate</name>
    </ligand>
</feature>
<feature type="compositionally biased region" description="Basic and acidic residues" evidence="13">
    <location>
        <begin position="626"/>
        <end position="649"/>
    </location>
</feature>
<dbReference type="SMART" id="SM00642">
    <property type="entry name" value="Aamy"/>
    <property type="match status" value="1"/>
</dbReference>
<reference evidence="16" key="2">
    <citation type="submission" date="2015-03" db="UniProtKB">
        <authorList>
            <consortium name="EnsemblPlants"/>
        </authorList>
    </citation>
    <scope>IDENTIFICATION</scope>
</reference>
<dbReference type="GO" id="GO:0005509">
    <property type="term" value="F:calcium ion binding"/>
    <property type="evidence" value="ECO:0007669"/>
    <property type="project" value="InterPro"/>
</dbReference>
<evidence type="ECO:0000259" key="15">
    <source>
        <dbReference type="SMART" id="SM00810"/>
    </source>
</evidence>
<dbReference type="PANTHER" id="PTHR12415">
    <property type="entry name" value="TYROSYL-DNA PHOSPHODIESTERASE 1"/>
    <property type="match status" value="1"/>
</dbReference>
<feature type="domain" description="Glycosyl hydrolase family 13 catalytic" evidence="14">
    <location>
        <begin position="26"/>
        <end position="368"/>
    </location>
</feature>
<keyword evidence="6" id="KW-0378">Hydrolase</keyword>
<dbReference type="InterPro" id="IPR006047">
    <property type="entry name" value="GH13_cat_dom"/>
</dbReference>
<dbReference type="SUPFAM" id="SSF51445">
    <property type="entry name" value="(Trans)glycosidases"/>
    <property type="match status" value="1"/>
</dbReference>
<dbReference type="EC" id="3.2.1.1" evidence="4"/>
<name>A0A0D3FVF6_9ORYZ</name>
<dbReference type="GO" id="GO:0003676">
    <property type="term" value="F:nucleic acid binding"/>
    <property type="evidence" value="ECO:0007669"/>
    <property type="project" value="InterPro"/>
</dbReference>
<keyword evidence="9" id="KW-0326">Glycosidase</keyword>
<dbReference type="InterPro" id="IPR016040">
    <property type="entry name" value="NAD(P)-bd_dom"/>
</dbReference>
<evidence type="ECO:0000256" key="3">
    <source>
        <dbReference type="ARBA" id="ARBA00011245"/>
    </source>
</evidence>
<dbReference type="InterPro" id="IPR012850">
    <property type="entry name" value="A-amylase_bs_C"/>
</dbReference>
<comment type="subunit">
    <text evidence="3">Monomer.</text>
</comment>
<dbReference type="Gramene" id="OBART04G11380.1">
    <property type="protein sequence ID" value="OBART04G11380.1"/>
    <property type="gene ID" value="OBART04G11380"/>
</dbReference>
<dbReference type="GO" id="GO:0005634">
    <property type="term" value="C:nucleus"/>
    <property type="evidence" value="ECO:0007669"/>
    <property type="project" value="InterPro"/>
</dbReference>
<dbReference type="Pfam" id="PF13460">
    <property type="entry name" value="NAD_binding_10"/>
    <property type="match status" value="1"/>
</dbReference>
<evidence type="ECO:0000256" key="13">
    <source>
        <dbReference type="SAM" id="MobiDB-lite"/>
    </source>
</evidence>
<evidence type="ECO:0000256" key="7">
    <source>
        <dbReference type="ARBA" id="ARBA00022837"/>
    </source>
</evidence>
<evidence type="ECO:0000313" key="16">
    <source>
        <dbReference type="EnsemblPlants" id="OBART04G11380.1"/>
    </source>
</evidence>
<dbReference type="Proteomes" id="UP000026960">
    <property type="component" value="Chromosome 4"/>
</dbReference>
<dbReference type="SMART" id="SM00810">
    <property type="entry name" value="Alpha-amyl_C2"/>
    <property type="match status" value="1"/>
</dbReference>
<dbReference type="Pfam" id="PF08797">
    <property type="entry name" value="HIRAN"/>
    <property type="match status" value="1"/>
</dbReference>
<sequence length="1595" mass="178496">MGQMVSDENFEEQAARNGGIIKHGREILFQAFNWESHKHNWWSNLEEKVADLAQSGFTSAWLPPPTQSLSPEGYLPQNLYCLDSCYGSLHDLQALLRKMKEHNVRAMADVVINHRVGTTQGSNGMYNRYDGIPVSWDEHAVTSCSGGKGNESTGDNFDGVPNIDHTQPFVRKDIIDWLIWLRESIGFQDFRFDFTKGYAAKFVKEYIEQSKPLFAVGEYWDSCEYSPPDYRLNYNQDKHRQRIINWMDSTGGLCAAFDFTTKGILQEAVKGELWRLRDPEGKPPGVMGWWPSRSVTFVENHDTGSTQGHWPFPSDHIMEGYAYILTHPGIPTVFYDHFYGKDDSFHGGIAKLMEIRKCQDIHSRSAVKILEASSDLYSAIVDDKLCMKIGDGSWCPSGPEWKLAASGDRYAVWHKARTVYASTMDPIPALAVISSSPRRRHGRRRRALLLSTSGCALRLTHRSSSADAVRVNGRPLLRGGCPADLAVGDEVSLLRRGTRYGFLVEKFVSCERPKLAAAAAEPCGEVLVLRAESLRKRLRAISESHDPLSFLRDSHCVENGSDDVRVKKAREEDVFLPLNLNAPIDPVAEEGLLREDCNLGQGKLEHCTNSAIAKNETDELIQGSKRSCDGNTEQKEYSNENTEQQHNENEGCYSDGSTFFLNRLIGIGSDVRVEQRSGVTLPQLLHPMDSLERVFIATFTSDVSWFLDYCKVPQNLPVTIACHNKERCWSASRESRTAAPFGSYPNLLLVYPQFPEEIAFGKDRKKQGVACHHPKLLVLQRKDSMRVIVTSANLVPRQWHLITNTVWWQDFPCRTSTDYSALFSKVEESKSDFATQLVSFIAFLINEVPSQSYWINEIAKYNFEGAAGYLIASVPGIYARNPHYLESNYCLSRKQILHTKSAHRMFLGSVQTSVVGLSHRFHIPSDAGSKLKALSVLLSKCHVNMHGTTEVILKRNTNIPADANAVSVLVADLDKFTEEANNHVQCPEIDSVHLGFLPREVAKWVSPLSDLGLFTFSGFIYPREALEAAYGATNTKVQLLLYVSKGPEFSQISRLIQDEHFPLLCSLLASLKRSLGLWRLEEVLSHFKWPETLETDFFYRIPYFRFKIFVGASSIGTSINPQFIASFASAAGKLCNQDLDSEESDPERTWQRLRSTGIFRDAIPHPYERIGHPMHVKVAQRRFESRLGRHSFGWTYCGSHNFSPAAWGQQLPPPKANPTEARAVSCGPRLHICNYELGIILIIPPSAMSKQTSGRRHEINDIALPFVVPPPQYKPGDRPATSLAMREAMAEARILQSNDLVLDLSQDTDEDIPDEDDEHVIELSDCSHEEKEEEKIYAETLWEQVVPFYLLPQHSEAFLDVLQIVVLGGSGFVGSAICKAAVSKGIEVVSLSRSGRPSYSDPWVDQVTWLAGDVFYARWDEVLVGATAVVSTLGGFGNEEQMKRINGEANVTAVDAAKEFGIPKFILISVHDYNLPSFLLNSGYFTGKRKAESEVLSKYPTSGVVLRPGFIYGKRKVDGFEIPLDVVGQPLEKLLSSVENFTKPLSSLPASDLLLAPPVSVDDVAYAVINGVVDDSFFGVFTIEQIKEAAVKVRV</sequence>
<dbReference type="PANTHER" id="PTHR12415:SF3">
    <property type="entry name" value="OS04G0403400 PROTEIN"/>
    <property type="match status" value="1"/>
</dbReference>
<dbReference type="Gene3D" id="3.40.50.720">
    <property type="entry name" value="NAD(P)-binding Rossmann-like Domain"/>
    <property type="match status" value="1"/>
</dbReference>
<evidence type="ECO:0000259" key="14">
    <source>
        <dbReference type="SMART" id="SM00642"/>
    </source>
</evidence>
<accession>A0A0D3FVF6</accession>
<dbReference type="InterPro" id="IPR010347">
    <property type="entry name" value="Tdp1"/>
</dbReference>
<dbReference type="InterPro" id="IPR013780">
    <property type="entry name" value="Glyco_hydro_b"/>
</dbReference>
<dbReference type="CDD" id="cd09122">
    <property type="entry name" value="PLDc_Tdp1_1"/>
    <property type="match status" value="1"/>
</dbReference>
<evidence type="ECO:0000256" key="12">
    <source>
        <dbReference type="PIRSR" id="PIRSR610347-3"/>
    </source>
</evidence>
<dbReference type="Pfam" id="PF00128">
    <property type="entry name" value="Alpha-amylase"/>
    <property type="match status" value="1"/>
</dbReference>
<keyword evidence="8" id="KW-0119">Carbohydrate metabolism</keyword>
<dbReference type="EnsemblPlants" id="OBART04G11380.1">
    <property type="protein sequence ID" value="OBART04G11380.1"/>
    <property type="gene ID" value="OBART04G11380"/>
</dbReference>
<dbReference type="InterPro" id="IPR017853">
    <property type="entry name" value="GH"/>
</dbReference>
<dbReference type="SUPFAM" id="SSF51011">
    <property type="entry name" value="Glycosyl hydrolase domain"/>
    <property type="match status" value="1"/>
</dbReference>
<dbReference type="HOGENOM" id="CLU_004935_0_0_1"/>
<dbReference type="SUPFAM" id="SSF56024">
    <property type="entry name" value="Phospholipase D/nuclease"/>
    <property type="match status" value="2"/>
</dbReference>
<feature type="domain" description="Alpha-amylase C-terminal beta-sheet" evidence="15">
    <location>
        <begin position="357"/>
        <end position="415"/>
    </location>
</feature>
<dbReference type="SUPFAM" id="SSF51735">
    <property type="entry name" value="NAD(P)-binding Rossmann-fold domains"/>
    <property type="match status" value="1"/>
</dbReference>
<dbReference type="GO" id="GO:0008081">
    <property type="term" value="F:phosphoric diester hydrolase activity"/>
    <property type="evidence" value="ECO:0007669"/>
    <property type="project" value="InterPro"/>
</dbReference>
<dbReference type="Pfam" id="PF07821">
    <property type="entry name" value="Alpha-amyl_C2"/>
    <property type="match status" value="1"/>
</dbReference>
<evidence type="ECO:0000256" key="1">
    <source>
        <dbReference type="ARBA" id="ARBA00000548"/>
    </source>
</evidence>
<evidence type="ECO:0000256" key="5">
    <source>
        <dbReference type="ARBA" id="ARBA00022723"/>
    </source>
</evidence>
<reference evidence="16" key="1">
    <citation type="journal article" date="2009" name="Rice">
        <title>De Novo Next Generation Sequencing of Plant Genomes.</title>
        <authorList>
            <person name="Rounsley S."/>
            <person name="Marri P.R."/>
            <person name="Yu Y."/>
            <person name="He R."/>
            <person name="Sisneros N."/>
            <person name="Goicoechea J.L."/>
            <person name="Lee S.J."/>
            <person name="Angelova A."/>
            <person name="Kudrna D."/>
            <person name="Luo M."/>
            <person name="Affourtit J."/>
            <person name="Desany B."/>
            <person name="Knight J."/>
            <person name="Niazi F."/>
            <person name="Egholm M."/>
            <person name="Wing R.A."/>
        </authorList>
    </citation>
    <scope>NUCLEOTIDE SEQUENCE [LARGE SCALE GENOMIC DNA]</scope>
    <source>
        <strain evidence="16">cv. IRGC 105608</strain>
    </source>
</reference>
<dbReference type="eggNOG" id="KOG4288">
    <property type="taxonomic scope" value="Eukaryota"/>
</dbReference>
<organism evidence="16">
    <name type="scientific">Oryza barthii</name>
    <dbReference type="NCBI Taxonomy" id="65489"/>
    <lineage>
        <taxon>Eukaryota</taxon>
        <taxon>Viridiplantae</taxon>
        <taxon>Streptophyta</taxon>
        <taxon>Embryophyta</taxon>
        <taxon>Tracheophyta</taxon>
        <taxon>Spermatophyta</taxon>
        <taxon>Magnoliopsida</taxon>
        <taxon>Liliopsida</taxon>
        <taxon>Poales</taxon>
        <taxon>Poaceae</taxon>
        <taxon>BOP clade</taxon>
        <taxon>Oryzoideae</taxon>
        <taxon>Oryzeae</taxon>
        <taxon>Oryzinae</taxon>
        <taxon>Oryza</taxon>
    </lineage>
</organism>
<dbReference type="Gene3D" id="3.20.20.80">
    <property type="entry name" value="Glycosidases"/>
    <property type="match status" value="1"/>
</dbReference>
<dbReference type="GO" id="GO:0004556">
    <property type="term" value="F:alpha-amylase activity"/>
    <property type="evidence" value="ECO:0007669"/>
    <property type="project" value="UniProtKB-EC"/>
</dbReference>
<dbReference type="Pfam" id="PF06087">
    <property type="entry name" value="Tyr-DNA_phospho"/>
    <property type="match status" value="2"/>
</dbReference>
<dbReference type="GO" id="GO:0006281">
    <property type="term" value="P:DNA repair"/>
    <property type="evidence" value="ECO:0007669"/>
    <property type="project" value="InterPro"/>
</dbReference>
<feature type="binding site" evidence="11">
    <location>
        <position position="775"/>
    </location>
    <ligand>
        <name>substrate</name>
    </ligand>
</feature>
<evidence type="ECO:0000313" key="17">
    <source>
        <dbReference type="Proteomes" id="UP000026960"/>
    </source>
</evidence>
<evidence type="ECO:0000256" key="11">
    <source>
        <dbReference type="PIRSR" id="PIRSR610347-2"/>
    </source>
</evidence>
<comment type="catalytic activity">
    <reaction evidence="1">
        <text>Endohydrolysis of (1-&gt;4)-alpha-D-glucosidic linkages in polysaccharides containing three or more (1-&gt;4)-alpha-linked D-glucose units.</text>
        <dbReference type="EC" id="3.2.1.1"/>
    </reaction>
</comment>
<feature type="active site" description="Nucleophile" evidence="10">
    <location>
        <position position="773"/>
    </location>
</feature>